<accession>M7ASL0</accession>
<dbReference type="EMBL" id="KB564231">
    <property type="protein sequence ID" value="EMP28336.1"/>
    <property type="molecule type" value="Genomic_DNA"/>
</dbReference>
<proteinExistence type="predicted"/>
<feature type="region of interest" description="Disordered" evidence="1">
    <location>
        <begin position="96"/>
        <end position="185"/>
    </location>
</feature>
<protein>
    <submittedName>
        <fullName evidence="2">Uncharacterized protein</fullName>
    </submittedName>
</protein>
<sequence length="185" mass="19334">MLVTSRSGAGPGQGRLRTAATLELLEVTEVRDSMTFQYFCDFCSRQVQLTPGPPEQLGQPWGQMYTPPTVVVLGCPPASSGGSPRLFPASSGVVVPGWQGSPPPCQSSCGSGPGSAGLSPASSSSASPVLPPSQHQWTPQQVPRSHHPKHQKAPQNPPSTSRHPGARLSTSGCPRVPLPEQQLCP</sequence>
<organism evidence="2 3">
    <name type="scientific">Chelonia mydas</name>
    <name type="common">Green sea-turtle</name>
    <name type="synonym">Chelonia agassizi</name>
    <dbReference type="NCBI Taxonomy" id="8469"/>
    <lineage>
        <taxon>Eukaryota</taxon>
        <taxon>Metazoa</taxon>
        <taxon>Chordata</taxon>
        <taxon>Craniata</taxon>
        <taxon>Vertebrata</taxon>
        <taxon>Euteleostomi</taxon>
        <taxon>Archelosauria</taxon>
        <taxon>Testudinata</taxon>
        <taxon>Testudines</taxon>
        <taxon>Cryptodira</taxon>
        <taxon>Durocryptodira</taxon>
        <taxon>Americhelydia</taxon>
        <taxon>Chelonioidea</taxon>
        <taxon>Cheloniidae</taxon>
        <taxon>Chelonia</taxon>
    </lineage>
</organism>
<dbReference type="Proteomes" id="UP000031443">
    <property type="component" value="Unassembled WGS sequence"/>
</dbReference>
<evidence type="ECO:0000313" key="3">
    <source>
        <dbReference type="Proteomes" id="UP000031443"/>
    </source>
</evidence>
<dbReference type="AlphaFoldDB" id="M7ASL0"/>
<feature type="compositionally biased region" description="Low complexity" evidence="1">
    <location>
        <begin position="96"/>
        <end position="134"/>
    </location>
</feature>
<feature type="compositionally biased region" description="Polar residues" evidence="1">
    <location>
        <begin position="158"/>
        <end position="172"/>
    </location>
</feature>
<reference evidence="3" key="1">
    <citation type="journal article" date="2013" name="Nat. Genet.">
        <title>The draft genomes of soft-shell turtle and green sea turtle yield insights into the development and evolution of the turtle-specific body plan.</title>
        <authorList>
            <person name="Wang Z."/>
            <person name="Pascual-Anaya J."/>
            <person name="Zadissa A."/>
            <person name="Li W."/>
            <person name="Niimura Y."/>
            <person name="Huang Z."/>
            <person name="Li C."/>
            <person name="White S."/>
            <person name="Xiong Z."/>
            <person name="Fang D."/>
            <person name="Wang B."/>
            <person name="Ming Y."/>
            <person name="Chen Y."/>
            <person name="Zheng Y."/>
            <person name="Kuraku S."/>
            <person name="Pignatelli M."/>
            <person name="Herrero J."/>
            <person name="Beal K."/>
            <person name="Nozawa M."/>
            <person name="Li Q."/>
            <person name="Wang J."/>
            <person name="Zhang H."/>
            <person name="Yu L."/>
            <person name="Shigenobu S."/>
            <person name="Wang J."/>
            <person name="Liu J."/>
            <person name="Flicek P."/>
            <person name="Searle S."/>
            <person name="Wang J."/>
            <person name="Kuratani S."/>
            <person name="Yin Y."/>
            <person name="Aken B."/>
            <person name="Zhang G."/>
            <person name="Irie N."/>
        </authorList>
    </citation>
    <scope>NUCLEOTIDE SEQUENCE [LARGE SCALE GENOMIC DNA]</scope>
</reference>
<gene>
    <name evidence="2" type="ORF">UY3_14568</name>
</gene>
<keyword evidence="3" id="KW-1185">Reference proteome</keyword>
<evidence type="ECO:0000256" key="1">
    <source>
        <dbReference type="SAM" id="MobiDB-lite"/>
    </source>
</evidence>
<evidence type="ECO:0000313" key="2">
    <source>
        <dbReference type="EMBL" id="EMP28336.1"/>
    </source>
</evidence>
<name>M7ASL0_CHEMY</name>